<reference evidence="1" key="1">
    <citation type="journal article" date="2024" name="J. Gen. Virol.">
        <title>Novel phages of Pseudomonas syringae unveil numerous potential auxiliary metabolic genes.</title>
        <authorList>
            <person name="Feltin C."/>
            <person name="Garneau J.R."/>
            <person name="Morris C.E."/>
            <person name="Berard A."/>
            <person name="Torres-Barcelo C."/>
        </authorList>
    </citation>
    <scope>NUCLEOTIDE SEQUENCE</scope>
</reference>
<proteinExistence type="predicted"/>
<name>A0AAU6W4H2_9VIRU</name>
<evidence type="ECO:0000313" key="1">
    <source>
        <dbReference type="EMBL" id="XAI71482.1"/>
    </source>
</evidence>
<organism evidence="1">
    <name type="scientific">Pseudomonas phage Aurca01</name>
    <dbReference type="NCBI Taxonomy" id="3138527"/>
    <lineage>
        <taxon>Viruses</taxon>
    </lineage>
</organism>
<protein>
    <submittedName>
        <fullName evidence="1">Uncharacterized protein</fullName>
    </submittedName>
</protein>
<sequence length="135" mass="14704">MLLVCVGAQRFFGFDTAIHVHVATFFGSLLVKLSCQRQVAHFLGLLSHSAQTTKPVRTVGDRNLCCLFAEPLARSVEQFSPVLAKALTGELCGVVGFTLLPGDFNPELCLDRCNYLGWRIKAGQSLNDEGFDLAS</sequence>
<dbReference type="EMBL" id="PP179334">
    <property type="protein sequence ID" value="XAI71482.1"/>
    <property type="molecule type" value="Genomic_DNA"/>
</dbReference>
<gene>
    <name evidence="1" type="ORF">Aurca01_00094</name>
</gene>
<accession>A0AAU6W4H2</accession>